<evidence type="ECO:0000313" key="6">
    <source>
        <dbReference type="EMBL" id="CAH0051601.1"/>
    </source>
</evidence>
<dbReference type="Proteomes" id="UP000775872">
    <property type="component" value="Unassembled WGS sequence"/>
</dbReference>
<dbReference type="Gene3D" id="1.10.1200.10">
    <property type="entry name" value="ACP-like"/>
    <property type="match status" value="1"/>
</dbReference>
<dbReference type="GO" id="GO:0031177">
    <property type="term" value="F:phosphopantetheine binding"/>
    <property type="evidence" value="ECO:0007669"/>
    <property type="project" value="TreeGrafter"/>
</dbReference>
<keyword evidence="3" id="KW-0436">Ligase</keyword>
<gene>
    <name evidence="6" type="ORF">CSOL1703_00014250</name>
</gene>
<organism evidence="6 7">
    <name type="scientific">Clonostachys solani</name>
    <dbReference type="NCBI Taxonomy" id="160281"/>
    <lineage>
        <taxon>Eukaryota</taxon>
        <taxon>Fungi</taxon>
        <taxon>Dikarya</taxon>
        <taxon>Ascomycota</taxon>
        <taxon>Pezizomycotina</taxon>
        <taxon>Sordariomycetes</taxon>
        <taxon>Hypocreomycetidae</taxon>
        <taxon>Hypocreales</taxon>
        <taxon>Bionectriaceae</taxon>
        <taxon>Clonostachys</taxon>
    </lineage>
</organism>
<dbReference type="InterPro" id="IPR001242">
    <property type="entry name" value="Condensation_dom"/>
</dbReference>
<dbReference type="GO" id="GO:0043041">
    <property type="term" value="P:amino acid activation for nonribosomal peptide biosynthetic process"/>
    <property type="evidence" value="ECO:0007669"/>
    <property type="project" value="TreeGrafter"/>
</dbReference>
<dbReference type="Gene3D" id="3.30.559.10">
    <property type="entry name" value="Chloramphenicol acetyltransferase-like domain"/>
    <property type="match status" value="1"/>
</dbReference>
<accession>A0A9N9Z9V1</accession>
<dbReference type="PANTHER" id="PTHR45527">
    <property type="entry name" value="NONRIBOSOMAL PEPTIDE SYNTHETASE"/>
    <property type="match status" value="1"/>
</dbReference>
<dbReference type="InterPro" id="IPR006162">
    <property type="entry name" value="Ppantetheine_attach_site"/>
</dbReference>
<dbReference type="SUPFAM" id="SSF56801">
    <property type="entry name" value="Acetyl-CoA synthetase-like"/>
    <property type="match status" value="5"/>
</dbReference>
<dbReference type="InterPro" id="IPR010071">
    <property type="entry name" value="AA_adenyl_dom"/>
</dbReference>
<dbReference type="Pfam" id="PF00501">
    <property type="entry name" value="AMP-binding"/>
    <property type="match status" value="5"/>
</dbReference>
<keyword evidence="1" id="KW-0596">Phosphopantetheine</keyword>
<dbReference type="InterPro" id="IPR036736">
    <property type="entry name" value="ACP-like_sf"/>
</dbReference>
<dbReference type="PROSITE" id="PS00012">
    <property type="entry name" value="PHOSPHOPANTETHEINE"/>
    <property type="match status" value="1"/>
</dbReference>
<dbReference type="NCBIfam" id="TIGR01733">
    <property type="entry name" value="AA-adenyl-dom"/>
    <property type="match status" value="1"/>
</dbReference>
<dbReference type="InterPro" id="IPR042099">
    <property type="entry name" value="ANL_N_sf"/>
</dbReference>
<dbReference type="PROSITE" id="PS00455">
    <property type="entry name" value="AMP_BINDING"/>
    <property type="match status" value="4"/>
</dbReference>
<dbReference type="Gene3D" id="3.40.50.12780">
    <property type="entry name" value="N-terminal domain of ligase-like"/>
    <property type="match status" value="5"/>
</dbReference>
<dbReference type="InterPro" id="IPR023213">
    <property type="entry name" value="CAT-like_dom_sf"/>
</dbReference>
<name>A0A9N9Z9V1_9HYPO</name>
<dbReference type="InterPro" id="IPR045851">
    <property type="entry name" value="AMP-bd_C_sf"/>
</dbReference>
<evidence type="ECO:0000256" key="2">
    <source>
        <dbReference type="ARBA" id="ARBA00022553"/>
    </source>
</evidence>
<dbReference type="PROSITE" id="PS50075">
    <property type="entry name" value="CARRIER"/>
    <property type="match status" value="1"/>
</dbReference>
<dbReference type="CDD" id="cd05918">
    <property type="entry name" value="A_NRPS_SidN3_like"/>
    <property type="match status" value="2"/>
</dbReference>
<evidence type="ECO:0000256" key="1">
    <source>
        <dbReference type="ARBA" id="ARBA00022450"/>
    </source>
</evidence>
<keyword evidence="7" id="KW-1185">Reference proteome</keyword>
<keyword evidence="2" id="KW-0597">Phosphoprotein</keyword>
<proteinExistence type="predicted"/>
<dbReference type="GO" id="GO:0044550">
    <property type="term" value="P:secondary metabolite biosynthetic process"/>
    <property type="evidence" value="ECO:0007669"/>
    <property type="project" value="TreeGrafter"/>
</dbReference>
<dbReference type="FunFam" id="3.40.50.12780:FF:000014">
    <property type="entry name" value="Nonribosomal peptide synthetase 1"/>
    <property type="match status" value="1"/>
</dbReference>
<sequence length="2519" mass="271039">MADQTATVDPCIFPTLAGYGAPGYQTTHFGHGLISELGSFCQQKSVPLHNVVATAWALVLREYSAAESVAFALQDASTTEPLLVQVRTDTTTPLARLIRNITGSKGDSDAQEVDVQPLSRLLQSSINTGIWYDESDRGSSKTTQLQAGSKDNSSYAIQLYVPWLEVRYDTASLGELDAANVTQALEQALTSILGSHETTTIGHVTLLGDQGMKQLQQWNVGQPDLWPVSVDQIVYQRVLEQPDAPAIHALDGNYTFAQLNDAAERFARHLVLLGVQSETIIPFCFTKSSWTIVAVLAILKAGGAAAALDPSYPPERLQQILSQTEAKLVVSSRAVQKSLEGTVSEAIIAIDDWFRLAPKDDDGGAGQKNRLSPGKPSAAAFVVFTSGSTGKSKGIVLSHQSMCTSAFAHGKFMGLGKKSRVLQFAAYTFDVSNQDIWTTLMHGGCVCVPSDEERLNDIAGSINRMGVNWTFLTPTVARLLTPDQVPTLQTLVLGGEAITQSNVDTWASSVRLLNSYGPAECSICCAVSELSTFPGSSVSGSQPEGRIDPANIGYALPSAVLWIASPHNHDSLSPIGAVGELLVEGPILARGYLGDPARTGAAFIENPAWAKADTSSPRRFYKTGDLVRYASDGTMRFVGRKDHQAGGAIHVLDDSRSASHLAEAVAASKSHIAIATEGLLGLAKSLVPDVVPLNAVSAYDTGVHPHDIWDVATLGNLCSVVLTSGANGEPKPVLLDHRSVASRVAAYSTELKLIRSSRVLHHSPYLSHEGMMEVWATLTIGARLCVVPPLADLSLVGEAASELGVNWAVLTPTLASSIDPDSVPSLSTLVLAGEPVPNQVFATWSKRNLIQSFSTAETGNASSTGDSPDGPTPKNIGIPFKNVTLWVTDTKTLDLLAPIGVVGELLIEGPTLGLGYEQVSHGHTSTSFIDNPAWSRRLSDDLAGAGRRFFKTGDLAGGAAVPLDPKAPRQRLETIASDTEATVCLCFPQLRSNVSAVFSTIVEVVPSALSSTNGSTPRSVEDVSQPSDPAFVIFTSGSTGAPKGSILEHGSLSTTAAHSMSPINMNSDSRVLHFASYTFDVSIEEVCFTLVRGGCVCVVSEDDRFDDLAGAMNRLQVTWADLTPTVAAMIDPEAVPSLKTLVTGGEWLTQAVITKWADEVELFNSYGPSECSVFCSATAAPLTPSSHKEHIGVQLGSRAWLVTPGDHTRLAPVGAVGELVIEGRIVARGYLKNPAQTEARFFGSAPWLPEPLPVGSRLYMSGDLLRYEEDGSLIFVGPYIIFTSGSTGVPKGVAVSHDALSTSLTSHGNAMGMGPKSRMLHYSSYTFDISIMEIFTTLSLGGCVCVPSEEDRLANLATSIQALGANMAILTPTVARLLKPRDVPGLETLYFIGEAPQEGDVSQWASHLRLVNTYGPAEATLIASVHQYAAGDDALNIGGSLPGGTLWIVRADNHDKLAAVGAVGELLIEGPILAEGYIKEPQKTADAFIKDPAWARRLNPNGLESRRLYKTGDLVRYKDNGELVYLVQASQSRVILAAPPHDQLFRSSDHEIPLITIDNHSVNQFNDRSLVPPPNLIRPDLGLYVQFTSGSTGTPKGCIVEHRNFLSSAAFYTQISRLDQGTRVFQVSSYSFDHALLEILATLTVGACVCVPSDEARLGHVARAINDLRVTWAIMTPSLARTLPVREVPTLRDLVLAGEAPSASDVQMWRSSPSPVRLYNGYGPAECAISTTIRLITHPDSASELGTSLASRNWVVDPQDPQKLAPLGAIGELLIEGPIVGRGYLNDPVRTAAVFISPPQWLKELSADGPSHRVYLTGDLVRYTSDGSITYVGRKDTQVKIRGQRVELGEIEHLLGAHDGIANSAVVYPTDGRCKDQLVGFFSLSGRTSSSVHEPGSISLLSGADLETAVTVLRRAESSLASQLPSYMVPSLWVPLSSVPLRPSGKVERDALAKWLAAVDEKTLSTLASLGQDQSNTTRPWTPAEETLRSIWSKVVGVPPVRISLKSSFARLGGNSLSAMQVAGLARIARLYIPVPAVLQAKSLEELAASATSITARSVATLRSVVGKPFPLSPMQQFYGHFALGDDELSRNTNQQFHYAFPFQPTSRTSLPDIERGIRRIVSLHPLLRARFRLEGQGSSRRHVQEITDNVTDSYRVQGHRCSHVEEARSALNQSRTSLDIYSGPLVAADLVDTSSDQILFLTIHHLVTDMISWNVILDDLENILSNNALADQEATESYPFQAWCEMQTEMAKTLDPSNVLPFKVPEADFNYWQAVEQPNLLQDLVGEQIRLGATATARLMALGDRFDLQDLVTAALLYSFRCVFTNRSPPTIYRYGHGRDAPPGSDVDLSRTVGWLTSITPLHIAVDKGEDLLTILQRAGATRASIPGNGLPYFVSRYCTAQGAATFQHHYQMEVLLNYLGSGVNGTVKDAEVDSGRTGKKTRLKRFHAFADSSEGGLGARGQPVRRFALFGVQAQVTDGQLVLQFEWNTNLSHQDKILTWVEELRTVLEQGAFVDDD</sequence>
<dbReference type="OrthoDB" id="416786at2759"/>
<feature type="compositionally biased region" description="Polar residues" evidence="4">
    <location>
        <begin position="855"/>
        <end position="866"/>
    </location>
</feature>
<evidence type="ECO:0000256" key="3">
    <source>
        <dbReference type="ARBA" id="ARBA00022598"/>
    </source>
</evidence>
<dbReference type="EMBL" id="CABFOC020000042">
    <property type="protein sequence ID" value="CAH0051601.1"/>
    <property type="molecule type" value="Genomic_DNA"/>
</dbReference>
<reference evidence="6 7" key="2">
    <citation type="submission" date="2021-10" db="EMBL/GenBank/DDBJ databases">
        <authorList>
            <person name="Piombo E."/>
        </authorList>
    </citation>
    <scope>NUCLEOTIDE SEQUENCE [LARGE SCALE GENOMIC DNA]</scope>
</reference>
<dbReference type="Gene3D" id="3.30.559.30">
    <property type="entry name" value="Nonribosomal peptide synthetase, condensation domain"/>
    <property type="match status" value="2"/>
</dbReference>
<dbReference type="InterPro" id="IPR009081">
    <property type="entry name" value="PP-bd_ACP"/>
</dbReference>
<dbReference type="FunFam" id="3.30.559.30:FF:000002">
    <property type="entry name" value="Nonribosomal peptide synthase Pes1"/>
    <property type="match status" value="1"/>
</dbReference>
<dbReference type="Gene3D" id="3.30.300.30">
    <property type="match status" value="1"/>
</dbReference>
<reference evidence="7" key="1">
    <citation type="submission" date="2019-06" db="EMBL/GenBank/DDBJ databases">
        <authorList>
            <person name="Broberg M."/>
        </authorList>
    </citation>
    <scope>NUCLEOTIDE SEQUENCE [LARGE SCALE GENOMIC DNA]</scope>
</reference>
<dbReference type="Pfam" id="PF00668">
    <property type="entry name" value="Condensation"/>
    <property type="match status" value="1"/>
</dbReference>
<dbReference type="Pfam" id="PF00550">
    <property type="entry name" value="PP-binding"/>
    <property type="match status" value="1"/>
</dbReference>
<evidence type="ECO:0000313" key="7">
    <source>
        <dbReference type="Proteomes" id="UP000775872"/>
    </source>
</evidence>
<dbReference type="GO" id="GO:0005737">
    <property type="term" value="C:cytoplasm"/>
    <property type="evidence" value="ECO:0007669"/>
    <property type="project" value="TreeGrafter"/>
</dbReference>
<evidence type="ECO:0000256" key="4">
    <source>
        <dbReference type="SAM" id="MobiDB-lite"/>
    </source>
</evidence>
<dbReference type="GO" id="GO:0016874">
    <property type="term" value="F:ligase activity"/>
    <property type="evidence" value="ECO:0007669"/>
    <property type="project" value="UniProtKB-KW"/>
</dbReference>
<dbReference type="FunFam" id="3.30.300.30:FF:000015">
    <property type="entry name" value="Nonribosomal peptide synthase SidD"/>
    <property type="match status" value="1"/>
</dbReference>
<dbReference type="SUPFAM" id="SSF52777">
    <property type="entry name" value="CoA-dependent acyltransferases"/>
    <property type="match status" value="3"/>
</dbReference>
<feature type="region of interest" description="Disordered" evidence="4">
    <location>
        <begin position="855"/>
        <end position="875"/>
    </location>
</feature>
<protein>
    <recommendedName>
        <fullName evidence="5">Carrier domain-containing protein</fullName>
    </recommendedName>
</protein>
<evidence type="ECO:0000259" key="5">
    <source>
        <dbReference type="PROSITE" id="PS50075"/>
    </source>
</evidence>
<dbReference type="NCBIfam" id="NF003417">
    <property type="entry name" value="PRK04813.1"/>
    <property type="match status" value="5"/>
</dbReference>
<dbReference type="SUPFAM" id="SSF47336">
    <property type="entry name" value="ACP-like"/>
    <property type="match status" value="1"/>
</dbReference>
<comment type="caution">
    <text evidence="6">The sequence shown here is derived from an EMBL/GenBank/DDBJ whole genome shotgun (WGS) entry which is preliminary data.</text>
</comment>
<feature type="domain" description="Carrier" evidence="5">
    <location>
        <begin position="1979"/>
        <end position="2058"/>
    </location>
</feature>
<dbReference type="InterPro" id="IPR020845">
    <property type="entry name" value="AMP-binding_CS"/>
</dbReference>
<dbReference type="InterPro" id="IPR000873">
    <property type="entry name" value="AMP-dep_synth/lig_dom"/>
</dbReference>
<dbReference type="PANTHER" id="PTHR45527:SF12">
    <property type="entry name" value="NONRIBOSOMAL PEPTIDE SYNTHETASE IVOA"/>
    <property type="match status" value="1"/>
</dbReference>